<reference evidence="1 2" key="1">
    <citation type="journal article" date="2023" name="Sci. Data">
        <title>Genome assembly of the Korean intertidal mud-creeper Batillaria attramentaria.</title>
        <authorList>
            <person name="Patra A.K."/>
            <person name="Ho P.T."/>
            <person name="Jun S."/>
            <person name="Lee S.J."/>
            <person name="Kim Y."/>
            <person name="Won Y.J."/>
        </authorList>
    </citation>
    <scope>NUCLEOTIDE SEQUENCE [LARGE SCALE GENOMIC DNA]</scope>
    <source>
        <strain evidence="1">Wonlab-2016</strain>
    </source>
</reference>
<dbReference type="AlphaFoldDB" id="A0ABD0LX50"/>
<evidence type="ECO:0000313" key="2">
    <source>
        <dbReference type="Proteomes" id="UP001519460"/>
    </source>
</evidence>
<name>A0ABD0LX50_9CAEN</name>
<protein>
    <submittedName>
        <fullName evidence="1">Uncharacterized protein</fullName>
    </submittedName>
</protein>
<organism evidence="1 2">
    <name type="scientific">Batillaria attramentaria</name>
    <dbReference type="NCBI Taxonomy" id="370345"/>
    <lineage>
        <taxon>Eukaryota</taxon>
        <taxon>Metazoa</taxon>
        <taxon>Spiralia</taxon>
        <taxon>Lophotrochozoa</taxon>
        <taxon>Mollusca</taxon>
        <taxon>Gastropoda</taxon>
        <taxon>Caenogastropoda</taxon>
        <taxon>Sorbeoconcha</taxon>
        <taxon>Cerithioidea</taxon>
        <taxon>Batillariidae</taxon>
        <taxon>Batillaria</taxon>
    </lineage>
</organism>
<comment type="caution">
    <text evidence="1">The sequence shown here is derived from an EMBL/GenBank/DDBJ whole genome shotgun (WGS) entry which is preliminary data.</text>
</comment>
<sequence length="104" mass="11503">MDAFQTSCGMDRIRMSYPEGKLSQGPSCNEKEMQRRVPLPNAFPETHFGMSNMAILSCREVSSSDVQRKTAEYENRVSPMPRSSLGCLRGSGSALLTNVVIVNE</sequence>
<evidence type="ECO:0000313" key="1">
    <source>
        <dbReference type="EMBL" id="KAK7503547.1"/>
    </source>
</evidence>
<keyword evidence="2" id="KW-1185">Reference proteome</keyword>
<dbReference type="EMBL" id="JACVVK020000019">
    <property type="protein sequence ID" value="KAK7503547.1"/>
    <property type="molecule type" value="Genomic_DNA"/>
</dbReference>
<proteinExistence type="predicted"/>
<dbReference type="Proteomes" id="UP001519460">
    <property type="component" value="Unassembled WGS sequence"/>
</dbReference>
<gene>
    <name evidence="1" type="ORF">BaRGS_00005086</name>
</gene>
<accession>A0ABD0LX50</accession>